<reference evidence="2 3" key="1">
    <citation type="journal article" date="2017" name="Mol. Plant">
        <title>The Genome of Medicinal Plant Macleaya cordata Provides New Insights into Benzylisoquinoline Alkaloids Metabolism.</title>
        <authorList>
            <person name="Liu X."/>
            <person name="Liu Y."/>
            <person name="Huang P."/>
            <person name="Ma Y."/>
            <person name="Qing Z."/>
            <person name="Tang Q."/>
            <person name="Cao H."/>
            <person name="Cheng P."/>
            <person name="Zheng Y."/>
            <person name="Yuan Z."/>
            <person name="Zhou Y."/>
            <person name="Liu J."/>
            <person name="Tang Z."/>
            <person name="Zhuo Y."/>
            <person name="Zhang Y."/>
            <person name="Yu L."/>
            <person name="Huang J."/>
            <person name="Yang P."/>
            <person name="Peng Q."/>
            <person name="Zhang J."/>
            <person name="Jiang W."/>
            <person name="Zhang Z."/>
            <person name="Lin K."/>
            <person name="Ro D.K."/>
            <person name="Chen X."/>
            <person name="Xiong X."/>
            <person name="Shang Y."/>
            <person name="Huang S."/>
            <person name="Zeng J."/>
        </authorList>
    </citation>
    <scope>NUCLEOTIDE SEQUENCE [LARGE SCALE GENOMIC DNA]</scope>
    <source>
        <strain evidence="3">cv. BLH2017</strain>
        <tissue evidence="2">Root</tissue>
    </source>
</reference>
<proteinExistence type="predicted"/>
<dbReference type="OrthoDB" id="1933536at2759"/>
<dbReference type="EMBL" id="MVGT01002139">
    <property type="protein sequence ID" value="OVA09293.1"/>
    <property type="molecule type" value="Genomic_DNA"/>
</dbReference>
<organism evidence="2 3">
    <name type="scientific">Macleaya cordata</name>
    <name type="common">Five-seeded plume-poppy</name>
    <name type="synonym">Bocconia cordata</name>
    <dbReference type="NCBI Taxonomy" id="56857"/>
    <lineage>
        <taxon>Eukaryota</taxon>
        <taxon>Viridiplantae</taxon>
        <taxon>Streptophyta</taxon>
        <taxon>Embryophyta</taxon>
        <taxon>Tracheophyta</taxon>
        <taxon>Spermatophyta</taxon>
        <taxon>Magnoliopsida</taxon>
        <taxon>Ranunculales</taxon>
        <taxon>Papaveraceae</taxon>
        <taxon>Papaveroideae</taxon>
        <taxon>Macleaya</taxon>
    </lineage>
</organism>
<keyword evidence="3" id="KW-1185">Reference proteome</keyword>
<name>A0A200QFN5_MACCD</name>
<keyword evidence="1" id="KW-0175">Coiled coil</keyword>
<feature type="coiled-coil region" evidence="1">
    <location>
        <begin position="1"/>
        <end position="98"/>
    </location>
</feature>
<evidence type="ECO:0000313" key="2">
    <source>
        <dbReference type="EMBL" id="OVA09293.1"/>
    </source>
</evidence>
<accession>A0A200QFN5</accession>
<dbReference type="Proteomes" id="UP000195402">
    <property type="component" value="Unassembled WGS sequence"/>
</dbReference>
<sequence>MEEYLQNMKTLRSQMNDVEDLAAKISVEEQTQITSIHTMELDLNLAKSETRTLKEEIERMVKAKGQICSQILDKQKKIASLEADSSTLSQTLELIQQEKLSLSAKLKEKRAYYIKVVEELNAKLQEQQDWINARKLEMEVRELRVVQGKFDEQTGEIEGKSTYEIHQVTANQEYEQNKEYKDLRNKLELVKANLEEIKLNKSKLISENRKVEQSIQQLKCRANSFPPELGAMDIKALEEEHQALLSDKAGETEYLQSLQNQIEQLKGISHVVKCECGEEYVVQMMESCA</sequence>
<comment type="caution">
    <text evidence="2">The sequence shown here is derived from an EMBL/GenBank/DDBJ whole genome shotgun (WGS) entry which is preliminary data.</text>
</comment>
<dbReference type="InParanoid" id="A0A200QFN5"/>
<evidence type="ECO:0000313" key="3">
    <source>
        <dbReference type="Proteomes" id="UP000195402"/>
    </source>
</evidence>
<evidence type="ECO:0000256" key="1">
    <source>
        <dbReference type="SAM" id="Coils"/>
    </source>
</evidence>
<dbReference type="PANTHER" id="PTHR38353">
    <property type="entry name" value="TROPOMYOSIN"/>
    <property type="match status" value="1"/>
</dbReference>
<dbReference type="AlphaFoldDB" id="A0A200QFN5"/>
<feature type="coiled-coil region" evidence="1">
    <location>
        <begin position="177"/>
        <end position="221"/>
    </location>
</feature>
<dbReference type="STRING" id="56857.A0A200QFN5"/>
<dbReference type="OMA" id="RHVVKCA"/>
<gene>
    <name evidence="2" type="ORF">BVC80_8357g8</name>
</gene>
<dbReference type="PANTHER" id="PTHR38353:SF2">
    <property type="entry name" value="TROPOMYOSIN"/>
    <property type="match status" value="1"/>
</dbReference>
<protein>
    <submittedName>
        <fullName evidence="2">Uncharacterized protein</fullName>
    </submittedName>
</protein>